<dbReference type="Gene3D" id="2.40.170.20">
    <property type="entry name" value="TonB-dependent receptor, beta-barrel domain"/>
    <property type="match status" value="1"/>
</dbReference>
<dbReference type="PANTHER" id="PTHR40980:SF4">
    <property type="entry name" value="TONB-DEPENDENT RECEPTOR-LIKE BETA-BARREL DOMAIN-CONTAINING PROTEIN"/>
    <property type="match status" value="1"/>
</dbReference>
<dbReference type="PANTHER" id="PTHR40980">
    <property type="entry name" value="PLUG DOMAIN-CONTAINING PROTEIN"/>
    <property type="match status" value="1"/>
</dbReference>
<dbReference type="InterPro" id="IPR008969">
    <property type="entry name" value="CarboxyPept-like_regulatory"/>
</dbReference>
<dbReference type="Proteomes" id="UP000284531">
    <property type="component" value="Unassembled WGS sequence"/>
</dbReference>
<dbReference type="RefSeq" id="WP_120239585.1">
    <property type="nucleotide sequence ID" value="NZ_RAPQ01000008.1"/>
</dbReference>
<sequence>MNLKLTYAKSAFIIILTCIFSSHVAFSNNHLNEKGSSSLKGKIVEKQSNKPLEFATISIYSSNNSKLVKGTITNKRGDFALEKLCSGSYYFKVEYMGYTTYNSNQFEIKNGESKVLTNPVKLEVDTKTISEVKVEGNREFSKVELGKTVYNVSKSPVADGGTINEVLNTLPRLSVDAEGAIQFRGSSDVKILIDGKISGLLGMNPAEVLNSMSAHDVDRVEVISTSSARYDATGAGGIINIILKKDRVKGFNGSVAATVGTKDKKSGGFSGNYRTGKVNFFGSYNYKDDWAGRDYNVQREIKKEDVHTLLSENADVDFGNRYHIGKLGLDYLINDNNTFTFSAKYRDILQNWNGSYDYTRTNVVSSAMPTIDYRFSEVDLDLESWIYNASYIHKFAKKGETLSIDLAYTDNAANNSGNYAEYLNIQSFGQDVLFGSDVNATNLYSDYYKTARKEAVAQVDYVLPVGDKGKFETGYLYRNNEIDYKVGSLADDFNYEENIHGLYAMYSGSKGKFAYELGLRAEYSDINTNKEFKDDYLDLFPSVHLSYQFSDKKQWQLAYSRMIYRPNSGMLNPFQNLRDPENQRLGAQDIEAYYNHNIEMSMAFDREKASYKTTLYVNYQKNLINQYRFIEDETNRSIVQYGNFDSKFFSVLEFEGSTKLNKWWSLSGYIAGIYEETKPGEGYKFGTRDMWEVTGKVTSVMNFKKWFKLQASFRYQSEILVAQGKYQNLYYVDLGLSRKVLKGRGSLSFTANDIFNTFRFKIHTSDPEFYNKEIKYRETQIAKLSFRYFFGKRYRIMRAKPKKSGIRHSENDI</sequence>
<dbReference type="Pfam" id="PF13715">
    <property type="entry name" value="CarbopepD_reg_2"/>
    <property type="match status" value="1"/>
</dbReference>
<name>A0A419XAS8_9BACT</name>
<dbReference type="OrthoDB" id="8764943at2"/>
<comment type="subcellular location">
    <subcellularLocation>
        <location evidence="1">Cell outer membrane</location>
    </subcellularLocation>
</comment>
<gene>
    <name evidence="7" type="ORF">BXY64_1875</name>
</gene>
<evidence type="ECO:0000256" key="1">
    <source>
        <dbReference type="ARBA" id="ARBA00004442"/>
    </source>
</evidence>
<keyword evidence="8" id="KW-1185">Reference proteome</keyword>
<evidence type="ECO:0000313" key="8">
    <source>
        <dbReference type="Proteomes" id="UP000284531"/>
    </source>
</evidence>
<evidence type="ECO:0000259" key="5">
    <source>
        <dbReference type="Pfam" id="PF07715"/>
    </source>
</evidence>
<feature type="signal peptide" evidence="4">
    <location>
        <begin position="1"/>
        <end position="27"/>
    </location>
</feature>
<dbReference type="EMBL" id="RAPQ01000008">
    <property type="protein sequence ID" value="RKE04844.1"/>
    <property type="molecule type" value="Genomic_DNA"/>
</dbReference>
<keyword evidence="3" id="KW-0998">Cell outer membrane</keyword>
<reference evidence="7 8" key="1">
    <citation type="submission" date="2018-09" db="EMBL/GenBank/DDBJ databases">
        <title>Genomic Encyclopedia of Archaeal and Bacterial Type Strains, Phase II (KMG-II): from individual species to whole genera.</title>
        <authorList>
            <person name="Goeker M."/>
        </authorList>
    </citation>
    <scope>NUCLEOTIDE SEQUENCE [LARGE SCALE GENOMIC DNA]</scope>
    <source>
        <strain evidence="7 8">DSM 21950</strain>
    </source>
</reference>
<dbReference type="InterPro" id="IPR037066">
    <property type="entry name" value="Plug_dom_sf"/>
</dbReference>
<keyword evidence="4" id="KW-0732">Signal</keyword>
<dbReference type="InterPro" id="IPR041700">
    <property type="entry name" value="OMP_b-brl_3"/>
</dbReference>
<feature type="domain" description="TonB-dependent receptor plug" evidence="5">
    <location>
        <begin position="161"/>
        <end position="238"/>
    </location>
</feature>
<evidence type="ECO:0000256" key="4">
    <source>
        <dbReference type="SAM" id="SignalP"/>
    </source>
</evidence>
<protein>
    <submittedName>
        <fullName evidence="7">Outer membrane receptor protein involved in Fe transport</fullName>
    </submittedName>
</protein>
<dbReference type="Pfam" id="PF14905">
    <property type="entry name" value="OMP_b-brl_3"/>
    <property type="match status" value="1"/>
</dbReference>
<feature type="domain" description="Outer membrane protein beta-barrel" evidence="6">
    <location>
        <begin position="393"/>
        <end position="788"/>
    </location>
</feature>
<dbReference type="AlphaFoldDB" id="A0A419XAS8"/>
<keyword evidence="7" id="KW-0675">Receptor</keyword>
<dbReference type="SUPFAM" id="SSF56935">
    <property type="entry name" value="Porins"/>
    <property type="match status" value="1"/>
</dbReference>
<dbReference type="Pfam" id="PF07715">
    <property type="entry name" value="Plug"/>
    <property type="match status" value="1"/>
</dbReference>
<keyword evidence="2" id="KW-0472">Membrane</keyword>
<dbReference type="SUPFAM" id="SSF49464">
    <property type="entry name" value="Carboxypeptidase regulatory domain-like"/>
    <property type="match status" value="1"/>
</dbReference>
<feature type="chain" id="PRO_5019306626" evidence="4">
    <location>
        <begin position="28"/>
        <end position="813"/>
    </location>
</feature>
<organism evidence="7 8">
    <name type="scientific">Marinifilum flexuosum</name>
    <dbReference type="NCBI Taxonomy" id="1117708"/>
    <lineage>
        <taxon>Bacteria</taxon>
        <taxon>Pseudomonadati</taxon>
        <taxon>Bacteroidota</taxon>
        <taxon>Bacteroidia</taxon>
        <taxon>Marinilabiliales</taxon>
        <taxon>Marinifilaceae</taxon>
    </lineage>
</organism>
<dbReference type="Gene3D" id="2.60.40.1120">
    <property type="entry name" value="Carboxypeptidase-like, regulatory domain"/>
    <property type="match status" value="1"/>
</dbReference>
<accession>A0A419XAS8</accession>
<proteinExistence type="predicted"/>
<dbReference type="Gene3D" id="2.170.130.10">
    <property type="entry name" value="TonB-dependent receptor, plug domain"/>
    <property type="match status" value="1"/>
</dbReference>
<dbReference type="GO" id="GO:0009279">
    <property type="term" value="C:cell outer membrane"/>
    <property type="evidence" value="ECO:0007669"/>
    <property type="project" value="UniProtKB-SubCell"/>
</dbReference>
<evidence type="ECO:0000259" key="6">
    <source>
        <dbReference type="Pfam" id="PF14905"/>
    </source>
</evidence>
<dbReference type="InterPro" id="IPR012910">
    <property type="entry name" value="Plug_dom"/>
</dbReference>
<comment type="caution">
    <text evidence="7">The sequence shown here is derived from an EMBL/GenBank/DDBJ whole genome shotgun (WGS) entry which is preliminary data.</text>
</comment>
<dbReference type="InterPro" id="IPR036942">
    <property type="entry name" value="Beta-barrel_TonB_sf"/>
</dbReference>
<evidence type="ECO:0000313" key="7">
    <source>
        <dbReference type="EMBL" id="RKE04844.1"/>
    </source>
</evidence>
<evidence type="ECO:0000256" key="2">
    <source>
        <dbReference type="ARBA" id="ARBA00023136"/>
    </source>
</evidence>
<evidence type="ECO:0000256" key="3">
    <source>
        <dbReference type="ARBA" id="ARBA00023237"/>
    </source>
</evidence>